<reference evidence="10 11" key="1">
    <citation type="journal article" date="2020" name="IScience">
        <title>Genome Sequencing of the Endangered Kingdonia uniflora (Circaeasteraceae, Ranunculales) Reveals Potential Mechanisms of Evolutionary Specialization.</title>
        <authorList>
            <person name="Sun Y."/>
            <person name="Deng T."/>
            <person name="Zhang A."/>
            <person name="Moore M.J."/>
            <person name="Landis J.B."/>
            <person name="Lin N."/>
            <person name="Zhang H."/>
            <person name="Zhang X."/>
            <person name="Huang J."/>
            <person name="Zhang X."/>
            <person name="Sun H."/>
            <person name="Wang H."/>
        </authorList>
    </citation>
    <scope>NUCLEOTIDE SEQUENCE [LARGE SCALE GENOMIC DNA]</scope>
    <source>
        <strain evidence="10">TB1705</strain>
        <tissue evidence="10">Leaf</tissue>
    </source>
</reference>
<comment type="subcellular location">
    <subcellularLocation>
        <location evidence="1">Membrane</location>
        <topology evidence="1">Single-pass type IV membrane protein</topology>
    </subcellularLocation>
</comment>
<accession>A0A7J7NQF3</accession>
<dbReference type="Proteomes" id="UP000541444">
    <property type="component" value="Unassembled WGS sequence"/>
</dbReference>
<dbReference type="OrthoDB" id="1724696at2759"/>
<dbReference type="GO" id="GO:0031201">
    <property type="term" value="C:SNARE complex"/>
    <property type="evidence" value="ECO:0007669"/>
    <property type="project" value="TreeGrafter"/>
</dbReference>
<protein>
    <recommendedName>
        <fullName evidence="12">t-SNARE coiled-coil homology domain-containing protein</fullName>
    </recommendedName>
</protein>
<dbReference type="EMBL" id="JACGCM010000669">
    <property type="protein sequence ID" value="KAF6169280.1"/>
    <property type="molecule type" value="Genomic_DNA"/>
</dbReference>
<comment type="caution">
    <text evidence="10">The sequence shown here is derived from an EMBL/GenBank/DDBJ whole genome shotgun (WGS) entry which is preliminary data.</text>
</comment>
<dbReference type="PANTHER" id="PTHR15959">
    <property type="entry name" value="SYNTAXIN-18"/>
    <property type="match status" value="1"/>
</dbReference>
<evidence type="ECO:0008006" key="12">
    <source>
        <dbReference type="Google" id="ProtNLM"/>
    </source>
</evidence>
<evidence type="ECO:0000256" key="4">
    <source>
        <dbReference type="ARBA" id="ARBA00022692"/>
    </source>
</evidence>
<keyword evidence="8 9" id="KW-0472">Membrane</keyword>
<evidence type="ECO:0000256" key="7">
    <source>
        <dbReference type="ARBA" id="ARBA00023054"/>
    </source>
</evidence>
<dbReference type="GO" id="GO:0006890">
    <property type="term" value="P:retrograde vesicle-mediated transport, Golgi to endoplasmic reticulum"/>
    <property type="evidence" value="ECO:0007669"/>
    <property type="project" value="TreeGrafter"/>
</dbReference>
<proteinExistence type="inferred from homology"/>
<dbReference type="PANTHER" id="PTHR15959:SF0">
    <property type="entry name" value="SYNTAXIN-18"/>
    <property type="match status" value="1"/>
</dbReference>
<evidence type="ECO:0000313" key="11">
    <source>
        <dbReference type="Proteomes" id="UP000541444"/>
    </source>
</evidence>
<keyword evidence="11" id="KW-1185">Reference proteome</keyword>
<sequence>MSALNNVMSSHLLQHAQQTGMLHDQAVEATNYMDRGNKGLDKAVKNNSSSRTFTLHFLFFLTFSVLILYWYI</sequence>
<evidence type="ECO:0000256" key="9">
    <source>
        <dbReference type="SAM" id="Phobius"/>
    </source>
</evidence>
<keyword evidence="3" id="KW-0813">Transport</keyword>
<dbReference type="GO" id="GO:0005783">
    <property type="term" value="C:endoplasmic reticulum"/>
    <property type="evidence" value="ECO:0007669"/>
    <property type="project" value="TreeGrafter"/>
</dbReference>
<evidence type="ECO:0000256" key="8">
    <source>
        <dbReference type="ARBA" id="ARBA00023136"/>
    </source>
</evidence>
<evidence type="ECO:0000256" key="6">
    <source>
        <dbReference type="ARBA" id="ARBA00022989"/>
    </source>
</evidence>
<dbReference type="GO" id="GO:0015031">
    <property type="term" value="P:protein transport"/>
    <property type="evidence" value="ECO:0007669"/>
    <property type="project" value="UniProtKB-KW"/>
</dbReference>
<name>A0A7J7NQF3_9MAGN</name>
<evidence type="ECO:0000256" key="1">
    <source>
        <dbReference type="ARBA" id="ARBA00004211"/>
    </source>
</evidence>
<evidence type="ECO:0000256" key="2">
    <source>
        <dbReference type="ARBA" id="ARBA00009063"/>
    </source>
</evidence>
<keyword evidence="5" id="KW-0653">Protein transport</keyword>
<dbReference type="AlphaFoldDB" id="A0A7J7NQF3"/>
<evidence type="ECO:0000313" key="10">
    <source>
        <dbReference type="EMBL" id="KAF6169280.1"/>
    </source>
</evidence>
<keyword evidence="6 9" id="KW-1133">Transmembrane helix</keyword>
<feature type="transmembrane region" description="Helical" evidence="9">
    <location>
        <begin position="53"/>
        <end position="71"/>
    </location>
</feature>
<organism evidence="10 11">
    <name type="scientific">Kingdonia uniflora</name>
    <dbReference type="NCBI Taxonomy" id="39325"/>
    <lineage>
        <taxon>Eukaryota</taxon>
        <taxon>Viridiplantae</taxon>
        <taxon>Streptophyta</taxon>
        <taxon>Embryophyta</taxon>
        <taxon>Tracheophyta</taxon>
        <taxon>Spermatophyta</taxon>
        <taxon>Magnoliopsida</taxon>
        <taxon>Ranunculales</taxon>
        <taxon>Circaeasteraceae</taxon>
        <taxon>Kingdonia</taxon>
    </lineage>
</organism>
<comment type="similarity">
    <text evidence="2">Belongs to the syntaxin family.</text>
</comment>
<gene>
    <name evidence="10" type="ORF">GIB67_013710</name>
</gene>
<keyword evidence="7" id="KW-0175">Coiled coil</keyword>
<evidence type="ECO:0000256" key="5">
    <source>
        <dbReference type="ARBA" id="ARBA00022927"/>
    </source>
</evidence>
<keyword evidence="4 9" id="KW-0812">Transmembrane</keyword>
<evidence type="ECO:0000256" key="3">
    <source>
        <dbReference type="ARBA" id="ARBA00022448"/>
    </source>
</evidence>